<comment type="caution">
    <text evidence="2">The sequence shown here is derived from an EMBL/GenBank/DDBJ whole genome shotgun (WGS) entry which is preliminary data.</text>
</comment>
<gene>
    <name evidence="2" type="ORF">A5649_04000</name>
</gene>
<accession>A0AA91EU83</accession>
<dbReference type="EMBL" id="LZME01000089">
    <property type="protein sequence ID" value="OBK84675.1"/>
    <property type="molecule type" value="Genomic_DNA"/>
</dbReference>
<reference evidence="2 3" key="1">
    <citation type="submission" date="2016-06" db="EMBL/GenBank/DDBJ databases">
        <authorList>
            <person name="Sutton G."/>
            <person name="Brinkac L."/>
            <person name="Sanka R."/>
            <person name="Adams M."/>
            <person name="Lau E."/>
            <person name="Garcia-Basteiro A."/>
            <person name="Lopez-Varela E."/>
            <person name="Palencia S."/>
        </authorList>
    </citation>
    <scope>NUCLEOTIDE SEQUENCE [LARGE SCALE GENOMIC DNA]</scope>
    <source>
        <strain evidence="2 3">1211594.5</strain>
    </source>
</reference>
<dbReference type="AlphaFoldDB" id="A0AA91EU83"/>
<dbReference type="Proteomes" id="UP000093712">
    <property type="component" value="Unassembled WGS sequence"/>
</dbReference>
<proteinExistence type="predicted"/>
<evidence type="ECO:0000313" key="3">
    <source>
        <dbReference type="Proteomes" id="UP000093712"/>
    </source>
</evidence>
<name>A0AA91EU83_9MYCO</name>
<sequence>MRMVLVGAATVAITAVGMPTASSEPGIPGTEDASCESYGFGNTAMACDGPIREDGTWRRCAQWQPWYVPGPYGSYTPGGSKCWTVEGGADTGNPLLPQHHIDG</sequence>
<feature type="domain" description="CDGP" evidence="1">
    <location>
        <begin position="35"/>
        <end position="102"/>
    </location>
</feature>
<protein>
    <recommendedName>
        <fullName evidence="1">CDGP domain-containing protein</fullName>
    </recommendedName>
</protein>
<dbReference type="InterPro" id="IPR056271">
    <property type="entry name" value="CDGP_dom"/>
</dbReference>
<evidence type="ECO:0000313" key="2">
    <source>
        <dbReference type="EMBL" id="OBK84675.1"/>
    </source>
</evidence>
<dbReference type="Pfam" id="PF24238">
    <property type="entry name" value="CDGP"/>
    <property type="match status" value="1"/>
</dbReference>
<organism evidence="2 3">
    <name type="scientific">Mycolicibacter heraklionensis</name>
    <dbReference type="NCBI Taxonomy" id="512402"/>
    <lineage>
        <taxon>Bacteria</taxon>
        <taxon>Bacillati</taxon>
        <taxon>Actinomycetota</taxon>
        <taxon>Actinomycetes</taxon>
        <taxon>Mycobacteriales</taxon>
        <taxon>Mycobacteriaceae</taxon>
        <taxon>Mycolicibacter</taxon>
    </lineage>
</organism>
<evidence type="ECO:0000259" key="1">
    <source>
        <dbReference type="Pfam" id="PF24238"/>
    </source>
</evidence>